<feature type="signal peptide" evidence="1">
    <location>
        <begin position="1"/>
        <end position="24"/>
    </location>
</feature>
<gene>
    <name evidence="2" type="ORF">FGO68_gene17697</name>
</gene>
<dbReference type="Proteomes" id="UP000785679">
    <property type="component" value="Unassembled WGS sequence"/>
</dbReference>
<organism evidence="2 3">
    <name type="scientific">Halteria grandinella</name>
    <dbReference type="NCBI Taxonomy" id="5974"/>
    <lineage>
        <taxon>Eukaryota</taxon>
        <taxon>Sar</taxon>
        <taxon>Alveolata</taxon>
        <taxon>Ciliophora</taxon>
        <taxon>Intramacronucleata</taxon>
        <taxon>Spirotrichea</taxon>
        <taxon>Stichotrichia</taxon>
        <taxon>Sporadotrichida</taxon>
        <taxon>Halteriidae</taxon>
        <taxon>Halteria</taxon>
    </lineage>
</organism>
<keyword evidence="3" id="KW-1185">Reference proteome</keyword>
<protein>
    <submittedName>
        <fullName evidence="2">Uncharacterized protein</fullName>
    </submittedName>
</protein>
<proteinExistence type="predicted"/>
<evidence type="ECO:0000256" key="1">
    <source>
        <dbReference type="SAM" id="SignalP"/>
    </source>
</evidence>
<dbReference type="EMBL" id="RRYP01003515">
    <property type="protein sequence ID" value="TNV83741.1"/>
    <property type="molecule type" value="Genomic_DNA"/>
</dbReference>
<evidence type="ECO:0000313" key="3">
    <source>
        <dbReference type="Proteomes" id="UP000785679"/>
    </source>
</evidence>
<comment type="caution">
    <text evidence="2">The sequence shown here is derived from an EMBL/GenBank/DDBJ whole genome shotgun (WGS) entry which is preliminary data.</text>
</comment>
<keyword evidence="1" id="KW-0732">Signal</keyword>
<dbReference type="AlphaFoldDB" id="A0A8J8P141"/>
<evidence type="ECO:0000313" key="2">
    <source>
        <dbReference type="EMBL" id="TNV83741.1"/>
    </source>
</evidence>
<accession>A0A8J8P141</accession>
<name>A0A8J8P141_HALGN</name>
<sequence>MTSRLSQNLKSCSFLCLWANSAFVCIFLSDPLFNCFQPCSTSNLANLSEFLYAARWSKVQPDPSITLVISMFGAYYRYTCSSSQFIEFPTSPQRYLSSSDSEDPQDPAIIMAIFTPDDRVDSLILRILSLCSFQDLVTMTTSSPTSL</sequence>
<feature type="chain" id="PRO_5035195502" evidence="1">
    <location>
        <begin position="25"/>
        <end position="147"/>
    </location>
</feature>
<reference evidence="2" key="1">
    <citation type="submission" date="2019-06" db="EMBL/GenBank/DDBJ databases">
        <authorList>
            <person name="Zheng W."/>
        </authorList>
    </citation>
    <scope>NUCLEOTIDE SEQUENCE</scope>
    <source>
        <strain evidence="2">QDHG01</strain>
    </source>
</reference>